<keyword evidence="10" id="KW-0378">Hydrolase</keyword>
<accession>A0A5J4IYG7</accession>
<dbReference type="OrthoDB" id="9766909at2"/>
<dbReference type="GO" id="GO:0009252">
    <property type="term" value="P:peptidoglycan biosynthetic process"/>
    <property type="evidence" value="ECO:0007669"/>
    <property type="project" value="UniProtKB-KW"/>
</dbReference>
<comment type="similarity">
    <text evidence="4">In the N-terminal section; belongs to the glycosyltransferase 51 family.</text>
</comment>
<dbReference type="InterPro" id="IPR012338">
    <property type="entry name" value="Beta-lactam/transpept-like"/>
</dbReference>
<keyword evidence="11" id="KW-0133">Cell shape</keyword>
<dbReference type="InterPro" id="IPR001460">
    <property type="entry name" value="PCN-bd_Tpept"/>
</dbReference>
<keyword evidence="9" id="KW-0808">Transferase</keyword>
<keyword evidence="5" id="KW-1003">Cell membrane</keyword>
<evidence type="ECO:0000259" key="19">
    <source>
        <dbReference type="Pfam" id="PF00905"/>
    </source>
</evidence>
<dbReference type="InterPro" id="IPR023346">
    <property type="entry name" value="Lysozyme-like_dom_sf"/>
</dbReference>
<evidence type="ECO:0000256" key="3">
    <source>
        <dbReference type="ARBA" id="ARBA00007090"/>
    </source>
</evidence>
<comment type="subcellular location">
    <subcellularLocation>
        <location evidence="1">Cell membrane</location>
    </subcellularLocation>
</comment>
<keyword evidence="22" id="KW-1185">Reference proteome</keyword>
<comment type="similarity">
    <text evidence="3">In the C-terminal section; belongs to the transpeptidase family.</text>
</comment>
<dbReference type="EMBL" id="BKCG01000001">
    <property type="protein sequence ID" value="GER58698.1"/>
    <property type="molecule type" value="Genomic_DNA"/>
</dbReference>
<keyword evidence="6" id="KW-0121">Carboxypeptidase</keyword>
<dbReference type="AlphaFoldDB" id="A0A5J4IYG7"/>
<keyword evidence="15" id="KW-0961">Cell wall biogenesis/degradation</keyword>
<evidence type="ECO:0000256" key="6">
    <source>
        <dbReference type="ARBA" id="ARBA00022645"/>
    </source>
</evidence>
<evidence type="ECO:0000256" key="4">
    <source>
        <dbReference type="ARBA" id="ARBA00007739"/>
    </source>
</evidence>
<dbReference type="GO" id="GO:0005886">
    <property type="term" value="C:plasma membrane"/>
    <property type="evidence" value="ECO:0007669"/>
    <property type="project" value="UniProtKB-SubCell"/>
</dbReference>
<evidence type="ECO:0000256" key="14">
    <source>
        <dbReference type="ARBA" id="ARBA00023268"/>
    </source>
</evidence>
<dbReference type="Proteomes" id="UP000326509">
    <property type="component" value="Unassembled WGS sequence"/>
</dbReference>
<feature type="domain" description="Penicillin-binding protein transpeptidase" evidence="19">
    <location>
        <begin position="425"/>
        <end position="684"/>
    </location>
</feature>
<evidence type="ECO:0000256" key="11">
    <source>
        <dbReference type="ARBA" id="ARBA00022960"/>
    </source>
</evidence>
<comment type="catalytic activity">
    <reaction evidence="16">
        <text>Preferential cleavage: (Ac)2-L-Lys-D-Ala-|-D-Ala. Also transpeptidation of peptidyl-alanyl moieties that are N-acyl substituents of D-alanine.</text>
        <dbReference type="EC" id="3.4.16.4"/>
    </reaction>
</comment>
<evidence type="ECO:0000313" key="21">
    <source>
        <dbReference type="EMBL" id="GER58698.1"/>
    </source>
</evidence>
<evidence type="ECO:0000256" key="8">
    <source>
        <dbReference type="ARBA" id="ARBA00022676"/>
    </source>
</evidence>
<dbReference type="GO" id="GO:0008955">
    <property type="term" value="F:peptidoglycan glycosyltransferase activity"/>
    <property type="evidence" value="ECO:0007669"/>
    <property type="project" value="UniProtKB-EC"/>
</dbReference>
<comment type="pathway">
    <text evidence="2">Cell wall biogenesis; peptidoglycan biosynthesis.</text>
</comment>
<evidence type="ECO:0000256" key="7">
    <source>
        <dbReference type="ARBA" id="ARBA00022670"/>
    </source>
</evidence>
<evidence type="ECO:0000256" key="5">
    <source>
        <dbReference type="ARBA" id="ARBA00022475"/>
    </source>
</evidence>
<dbReference type="RefSeq" id="WP_151672760.1">
    <property type="nucleotide sequence ID" value="NZ_BKCG01000001.1"/>
</dbReference>
<dbReference type="PANTHER" id="PTHR32282:SF11">
    <property type="entry name" value="PENICILLIN-BINDING PROTEIN 1B"/>
    <property type="match status" value="1"/>
</dbReference>
<dbReference type="Gene3D" id="3.40.710.10">
    <property type="entry name" value="DD-peptidase/beta-lactamase superfamily"/>
    <property type="match status" value="2"/>
</dbReference>
<evidence type="ECO:0000256" key="1">
    <source>
        <dbReference type="ARBA" id="ARBA00004236"/>
    </source>
</evidence>
<proteinExistence type="inferred from homology"/>
<dbReference type="InterPro" id="IPR001264">
    <property type="entry name" value="Glyco_trans_51"/>
</dbReference>
<dbReference type="SUPFAM" id="SSF56601">
    <property type="entry name" value="beta-lactamase/transpeptidase-like"/>
    <property type="match status" value="1"/>
</dbReference>
<dbReference type="InterPro" id="IPR036950">
    <property type="entry name" value="PBP_transglycosylase"/>
</dbReference>
<keyword evidence="8" id="KW-0328">Glycosyltransferase</keyword>
<reference evidence="21 22" key="1">
    <citation type="submission" date="2019-08" db="EMBL/GenBank/DDBJ databases">
        <title>Draft genome sequence of Ulvibacter marinus type strain NBRC 109484.</title>
        <authorList>
            <person name="Kawano K."/>
            <person name="Ushijima N."/>
            <person name="Kihara M."/>
            <person name="Itoh H."/>
        </authorList>
    </citation>
    <scope>NUCLEOTIDE SEQUENCE [LARGE SCALE GENOMIC DNA]</scope>
    <source>
        <strain evidence="21 22">NBRC 109484</strain>
    </source>
</reference>
<evidence type="ECO:0000256" key="2">
    <source>
        <dbReference type="ARBA" id="ARBA00004752"/>
    </source>
</evidence>
<evidence type="ECO:0000256" key="17">
    <source>
        <dbReference type="ARBA" id="ARBA00049902"/>
    </source>
</evidence>
<evidence type="ECO:0000256" key="13">
    <source>
        <dbReference type="ARBA" id="ARBA00023136"/>
    </source>
</evidence>
<feature type="domain" description="Glycosyl transferase family 51" evidence="20">
    <location>
        <begin position="68"/>
        <end position="245"/>
    </location>
</feature>
<keyword evidence="14" id="KW-0511">Multifunctional enzyme</keyword>
<keyword evidence="18" id="KW-0812">Transmembrane</keyword>
<dbReference type="GO" id="GO:0009002">
    <property type="term" value="F:serine-type D-Ala-D-Ala carboxypeptidase activity"/>
    <property type="evidence" value="ECO:0007669"/>
    <property type="project" value="UniProtKB-EC"/>
</dbReference>
<dbReference type="GO" id="GO:0071555">
    <property type="term" value="P:cell wall organization"/>
    <property type="evidence" value="ECO:0007669"/>
    <property type="project" value="UniProtKB-KW"/>
</dbReference>
<protein>
    <submittedName>
        <fullName evidence="21">Penicillin-binding protein 1A</fullName>
    </submittedName>
</protein>
<dbReference type="SUPFAM" id="SSF53955">
    <property type="entry name" value="Lysozyme-like"/>
    <property type="match status" value="1"/>
</dbReference>
<evidence type="ECO:0000313" key="22">
    <source>
        <dbReference type="Proteomes" id="UP000326509"/>
    </source>
</evidence>
<evidence type="ECO:0000259" key="20">
    <source>
        <dbReference type="Pfam" id="PF00912"/>
    </source>
</evidence>
<evidence type="ECO:0000256" key="10">
    <source>
        <dbReference type="ARBA" id="ARBA00022801"/>
    </source>
</evidence>
<dbReference type="Pfam" id="PF00912">
    <property type="entry name" value="Transgly"/>
    <property type="match status" value="1"/>
</dbReference>
<comment type="catalytic activity">
    <reaction evidence="17">
        <text>[GlcNAc-(1-&gt;4)-Mur2Ac(oyl-L-Ala-gamma-D-Glu-L-Lys-D-Ala-D-Ala)](n)-di-trans,octa-cis-undecaprenyl diphosphate + beta-D-GlcNAc-(1-&gt;4)-Mur2Ac(oyl-L-Ala-gamma-D-Glu-L-Lys-D-Ala-D-Ala)-di-trans,octa-cis-undecaprenyl diphosphate = [GlcNAc-(1-&gt;4)-Mur2Ac(oyl-L-Ala-gamma-D-Glu-L-Lys-D-Ala-D-Ala)](n+1)-di-trans,octa-cis-undecaprenyl diphosphate + di-trans,octa-cis-undecaprenyl diphosphate + H(+)</text>
        <dbReference type="Rhea" id="RHEA:23708"/>
        <dbReference type="Rhea" id="RHEA-COMP:9602"/>
        <dbReference type="Rhea" id="RHEA-COMP:9603"/>
        <dbReference type="ChEBI" id="CHEBI:15378"/>
        <dbReference type="ChEBI" id="CHEBI:58405"/>
        <dbReference type="ChEBI" id="CHEBI:60033"/>
        <dbReference type="ChEBI" id="CHEBI:78435"/>
        <dbReference type="EC" id="2.4.99.28"/>
    </reaction>
</comment>
<dbReference type="GO" id="GO:0008360">
    <property type="term" value="P:regulation of cell shape"/>
    <property type="evidence" value="ECO:0007669"/>
    <property type="project" value="UniProtKB-KW"/>
</dbReference>
<sequence>MATTQAKKKKSKSKWSPARIFWTLLGLGIISVLLLFLLASIGAFGSLPDETSLENPEKNLATEIISSDGKVIGKFYKENRTPVPFEALPDHLINALLATEDIRFYDHSGIDVRGTLRAAAFLGTKGGASTISQQLAKQLFTDQVSRNKIQRGLQKIKEWIIATRLERRYTKDEILTMYFNEYDFLNQAIGIESASNIYFDKPPNELTTSESAMLVGMFKNSSLYNPLRNPVGVKNRRNVVLSQMEKYDFITEQVKDSLQALPLELKYTPQGHVEGIATYFREYARAFMADWTKANPRSDGSNFNIYRDGLKVYTTIDSRMQTYAENSMEKHMANLQEEFNSQNKKNKTAPFRDVTEEEIDKIINNSIRRSERYRAMTEEGKTEKEILASFDKKRKMSIFTWNGDIDTIMTPRDSIRYYKRYLQGSLMSMDPQTGEVKAYVGGINYKHFKYDMVKTGKRQIGSTFKPFVYATAIDQMHMSPCDTLPNTPYCIPAGKRGNTKDWCPKNASGNYGGMLSLTNALANSVNTITARLIDRVGAEPVIELAGKMGIDTKDIVPVPSIALGTADLSLYEMVGAYSTFANEGVYVKPSLITRIEDKNGTILYQNTPETKDVISSETAYVTMKLMEGVTQSGSGSRLRHRGRTSGAYKKAVTGYPYQFTNAIAGKTGTTQNNSDGWFMGMVPNLVTGVWVGGEDRSVHFSTTSYGQGATMALPVWAMYMQDCYKDEALKISKGNFNKPENVTIETDCEKWKEEQTPIEEVPDEFDF</sequence>
<gene>
    <name evidence="21" type="primary">mrcA</name>
    <name evidence="21" type="ORF">ULMA_08060</name>
</gene>
<dbReference type="GO" id="GO:0008658">
    <property type="term" value="F:penicillin binding"/>
    <property type="evidence" value="ECO:0007669"/>
    <property type="project" value="InterPro"/>
</dbReference>
<keyword evidence="12" id="KW-0573">Peptidoglycan synthesis</keyword>
<evidence type="ECO:0000256" key="16">
    <source>
        <dbReference type="ARBA" id="ARBA00034000"/>
    </source>
</evidence>
<dbReference type="InterPro" id="IPR050396">
    <property type="entry name" value="Glycosyltr_51/Transpeptidase"/>
</dbReference>
<keyword evidence="13 18" id="KW-0472">Membrane</keyword>
<organism evidence="21 22">
    <name type="scientific">Patiriisocius marinus</name>
    <dbReference type="NCBI Taxonomy" id="1397112"/>
    <lineage>
        <taxon>Bacteria</taxon>
        <taxon>Pseudomonadati</taxon>
        <taxon>Bacteroidota</taxon>
        <taxon>Flavobacteriia</taxon>
        <taxon>Flavobacteriales</taxon>
        <taxon>Flavobacteriaceae</taxon>
        <taxon>Patiriisocius</taxon>
    </lineage>
</organism>
<evidence type="ECO:0000256" key="9">
    <source>
        <dbReference type="ARBA" id="ARBA00022679"/>
    </source>
</evidence>
<dbReference type="Pfam" id="PF00905">
    <property type="entry name" value="Transpeptidase"/>
    <property type="match status" value="1"/>
</dbReference>
<evidence type="ECO:0000256" key="18">
    <source>
        <dbReference type="SAM" id="Phobius"/>
    </source>
</evidence>
<dbReference type="GO" id="GO:0006508">
    <property type="term" value="P:proteolysis"/>
    <property type="evidence" value="ECO:0007669"/>
    <property type="project" value="UniProtKB-KW"/>
</dbReference>
<name>A0A5J4IYG7_9FLAO</name>
<dbReference type="GO" id="GO:0030288">
    <property type="term" value="C:outer membrane-bounded periplasmic space"/>
    <property type="evidence" value="ECO:0007669"/>
    <property type="project" value="TreeGrafter"/>
</dbReference>
<keyword evidence="7" id="KW-0645">Protease</keyword>
<comment type="caution">
    <text evidence="21">The sequence shown here is derived from an EMBL/GenBank/DDBJ whole genome shotgun (WGS) entry which is preliminary data.</text>
</comment>
<feature type="transmembrane region" description="Helical" evidence="18">
    <location>
        <begin position="20"/>
        <end position="44"/>
    </location>
</feature>
<evidence type="ECO:0000256" key="15">
    <source>
        <dbReference type="ARBA" id="ARBA00023316"/>
    </source>
</evidence>
<dbReference type="PANTHER" id="PTHR32282">
    <property type="entry name" value="BINDING PROTEIN TRANSPEPTIDASE, PUTATIVE-RELATED"/>
    <property type="match status" value="1"/>
</dbReference>
<evidence type="ECO:0000256" key="12">
    <source>
        <dbReference type="ARBA" id="ARBA00022984"/>
    </source>
</evidence>
<dbReference type="Gene3D" id="1.10.3810.10">
    <property type="entry name" value="Biosynthetic peptidoglycan transglycosylase-like"/>
    <property type="match status" value="1"/>
</dbReference>
<keyword evidence="18" id="KW-1133">Transmembrane helix</keyword>